<keyword evidence="2" id="KW-0520">NAD</keyword>
<dbReference type="EMBL" id="CP001349">
    <property type="protein sequence ID" value="ACL56503.1"/>
    <property type="molecule type" value="Genomic_DNA"/>
</dbReference>
<dbReference type="InterPro" id="IPR036291">
    <property type="entry name" value="NAD(P)-bd_dom_sf"/>
</dbReference>
<dbReference type="SUPFAM" id="SSF51735">
    <property type="entry name" value="NAD(P)-binding Rossmann-fold domains"/>
    <property type="match status" value="1"/>
</dbReference>
<dbReference type="InterPro" id="IPR006140">
    <property type="entry name" value="D-isomer_DH_NAD-bd"/>
</dbReference>
<dbReference type="STRING" id="460265.Mnod_1511"/>
<dbReference type="HOGENOM" id="CLU_019796_1_0_5"/>
<evidence type="ECO:0000256" key="2">
    <source>
        <dbReference type="ARBA" id="ARBA00023027"/>
    </source>
</evidence>
<proteinExistence type="predicted"/>
<dbReference type="GO" id="GO:0051287">
    <property type="term" value="F:NAD binding"/>
    <property type="evidence" value="ECO:0007669"/>
    <property type="project" value="InterPro"/>
</dbReference>
<evidence type="ECO:0000313" key="4">
    <source>
        <dbReference type="EMBL" id="ACL56503.1"/>
    </source>
</evidence>
<dbReference type="KEGG" id="mno:Mnod_1511"/>
<sequence>MTTPLRCVLLSETLDLARLFGPVLSEIADAVEVVTHPVREGAEAVRLALAWFPPADAFSRYPNLEAVCSIAAGVDSLLACPGLPPDLPIVRVVDPEQARAMSCFVLWHVIGHQRRFRTYAENQARAVWMPLGQQAAGEITVGLLGYGRMGAQVAADLAALGFKVLAWSRSERPPEAGVAHLHGADGLAALLPRTDVLVNLLPLTPETRGILNAALFRRLKPGATLVQVGRGDHLVEADLLAALDEGTLGAAALDVFAVEPLPAAHPFWRHPRIVITPHEACDASPQAVAAMLRATAEALRMGAPIPHAVDRRRGY</sequence>
<evidence type="ECO:0000259" key="3">
    <source>
        <dbReference type="Pfam" id="PF02826"/>
    </source>
</evidence>
<keyword evidence="1" id="KW-0560">Oxidoreductase</keyword>
<organism evidence="4 5">
    <name type="scientific">Methylobacterium nodulans (strain LMG 21967 / CNCM I-2342 / ORS 2060)</name>
    <dbReference type="NCBI Taxonomy" id="460265"/>
    <lineage>
        <taxon>Bacteria</taxon>
        <taxon>Pseudomonadati</taxon>
        <taxon>Pseudomonadota</taxon>
        <taxon>Alphaproteobacteria</taxon>
        <taxon>Hyphomicrobiales</taxon>
        <taxon>Methylobacteriaceae</taxon>
        <taxon>Methylobacterium</taxon>
    </lineage>
</organism>
<protein>
    <submittedName>
        <fullName evidence="4">D-isomer specific 2-hydroxyacid dehydrogenase NAD-binding</fullName>
    </submittedName>
</protein>
<dbReference type="Proteomes" id="UP000008207">
    <property type="component" value="Chromosome"/>
</dbReference>
<dbReference type="eggNOG" id="COG0111">
    <property type="taxonomic scope" value="Bacteria"/>
</dbReference>
<reference evidence="4 5" key="1">
    <citation type="submission" date="2009-01" db="EMBL/GenBank/DDBJ databases">
        <title>Complete sequence of chromosome of Methylobacterium nodulans ORS 2060.</title>
        <authorList>
            <consortium name="US DOE Joint Genome Institute"/>
            <person name="Lucas S."/>
            <person name="Copeland A."/>
            <person name="Lapidus A."/>
            <person name="Glavina del Rio T."/>
            <person name="Dalin E."/>
            <person name="Tice H."/>
            <person name="Bruce D."/>
            <person name="Goodwin L."/>
            <person name="Pitluck S."/>
            <person name="Sims D."/>
            <person name="Brettin T."/>
            <person name="Detter J.C."/>
            <person name="Han C."/>
            <person name="Larimer F."/>
            <person name="Land M."/>
            <person name="Hauser L."/>
            <person name="Kyrpides N."/>
            <person name="Ivanova N."/>
            <person name="Marx C.J."/>
            <person name="Richardson P."/>
        </authorList>
    </citation>
    <scope>NUCLEOTIDE SEQUENCE [LARGE SCALE GENOMIC DNA]</scope>
    <source>
        <strain evidence="5">LMG 21967 / CNCM I-2342 / ORS 2060</strain>
    </source>
</reference>
<feature type="domain" description="D-isomer specific 2-hydroxyacid dehydrogenase NAD-binding" evidence="3">
    <location>
        <begin position="107"/>
        <end position="279"/>
    </location>
</feature>
<dbReference type="RefSeq" id="WP_015928199.1">
    <property type="nucleotide sequence ID" value="NC_011894.1"/>
</dbReference>
<dbReference type="PANTHER" id="PTHR43333">
    <property type="entry name" value="2-HACID_DH_C DOMAIN-CONTAINING PROTEIN"/>
    <property type="match status" value="1"/>
</dbReference>
<dbReference type="Gene3D" id="3.40.50.720">
    <property type="entry name" value="NAD(P)-binding Rossmann-like Domain"/>
    <property type="match status" value="2"/>
</dbReference>
<dbReference type="GO" id="GO:0016491">
    <property type="term" value="F:oxidoreductase activity"/>
    <property type="evidence" value="ECO:0007669"/>
    <property type="project" value="UniProtKB-KW"/>
</dbReference>
<gene>
    <name evidence="4" type="ordered locus">Mnod_1511</name>
</gene>
<name>B8INH7_METNO</name>
<dbReference type="OrthoDB" id="9787219at2"/>
<evidence type="ECO:0000313" key="5">
    <source>
        <dbReference type="Proteomes" id="UP000008207"/>
    </source>
</evidence>
<dbReference type="AlphaFoldDB" id="B8INH7"/>
<evidence type="ECO:0000256" key="1">
    <source>
        <dbReference type="ARBA" id="ARBA00023002"/>
    </source>
</evidence>
<dbReference type="PANTHER" id="PTHR43333:SF1">
    <property type="entry name" value="D-ISOMER SPECIFIC 2-HYDROXYACID DEHYDROGENASE NAD-BINDING DOMAIN-CONTAINING PROTEIN"/>
    <property type="match status" value="1"/>
</dbReference>
<dbReference type="Pfam" id="PF02826">
    <property type="entry name" value="2-Hacid_dh_C"/>
    <property type="match status" value="1"/>
</dbReference>
<accession>B8INH7</accession>
<dbReference type="CDD" id="cd12164">
    <property type="entry name" value="GDH_like_2"/>
    <property type="match status" value="1"/>
</dbReference>
<keyword evidence="5" id="KW-1185">Reference proteome</keyword>